<sequence>MENACSNGHILLILEAWCLLFNRLSRYSGFPLIGNLPISSNETVVLDYPINIMRIYSCRYSPGFTPGSLASGYVIARLLIPLQR</sequence>
<dbReference type="STRING" id="435590.BVU_3109"/>
<reference evidence="1 2" key="1">
    <citation type="journal article" date="2007" name="PLoS Biol.">
        <title>Evolution of symbiotic bacteria in the distal human intestine.</title>
        <authorList>
            <person name="Xu J."/>
            <person name="Mahowald M.A."/>
            <person name="Ley R.E."/>
            <person name="Lozupone C.A."/>
            <person name="Hamady M."/>
            <person name="Martens E.C."/>
            <person name="Henrissat B."/>
            <person name="Coutinho P.M."/>
            <person name="Minx P."/>
            <person name="Latreille P."/>
            <person name="Cordum H."/>
            <person name="Van Brunt A."/>
            <person name="Kim K."/>
            <person name="Fulton R.S."/>
            <person name="Fulton L.A."/>
            <person name="Clifton S.W."/>
            <person name="Wilson R.K."/>
            <person name="Knight R.D."/>
            <person name="Gordon J.I."/>
        </authorList>
    </citation>
    <scope>NUCLEOTIDE SEQUENCE [LARGE SCALE GENOMIC DNA]</scope>
    <source>
        <strain evidence="2">ATCC 8482 / DSM 1447 / JCM 5826 / CCUG 4940 / NBRC 14291 / NCTC 11154</strain>
    </source>
</reference>
<evidence type="ECO:0000313" key="1">
    <source>
        <dbReference type="EMBL" id="ABR40743.1"/>
    </source>
</evidence>
<dbReference type="AlphaFoldDB" id="A6L4X9"/>
<dbReference type="KEGG" id="bvu:BVU_3109"/>
<name>A6L4X9_PHOV8</name>
<organism evidence="1 2">
    <name type="scientific">Phocaeicola vulgatus (strain ATCC 8482 / DSM 1447 / JCM 5826 / CCUG 4940 / NBRC 14291 / NCTC 11154)</name>
    <name type="common">Bacteroides vulgatus</name>
    <dbReference type="NCBI Taxonomy" id="435590"/>
    <lineage>
        <taxon>Bacteria</taxon>
        <taxon>Pseudomonadati</taxon>
        <taxon>Bacteroidota</taxon>
        <taxon>Bacteroidia</taxon>
        <taxon>Bacteroidales</taxon>
        <taxon>Bacteroidaceae</taxon>
        <taxon>Phocaeicola</taxon>
    </lineage>
</organism>
<dbReference type="Proteomes" id="UP000002861">
    <property type="component" value="Chromosome"/>
</dbReference>
<proteinExistence type="predicted"/>
<dbReference type="HOGENOM" id="CLU_2520863_0_0_10"/>
<gene>
    <name evidence="1" type="ordered locus">BVU_3109</name>
</gene>
<dbReference type="PaxDb" id="435590-BVU_3109"/>
<protein>
    <submittedName>
        <fullName evidence="1">Uncharacterized protein</fullName>
    </submittedName>
</protein>
<evidence type="ECO:0000313" key="2">
    <source>
        <dbReference type="Proteomes" id="UP000002861"/>
    </source>
</evidence>
<accession>A6L4X9</accession>
<dbReference type="EMBL" id="CP000139">
    <property type="protein sequence ID" value="ABR40743.1"/>
    <property type="molecule type" value="Genomic_DNA"/>
</dbReference>